<dbReference type="Pfam" id="PF05056">
    <property type="entry name" value="DUF674"/>
    <property type="match status" value="1"/>
</dbReference>
<dbReference type="Proteomes" id="UP000239757">
    <property type="component" value="Unassembled WGS sequence"/>
</dbReference>
<dbReference type="PANTHER" id="PTHR33103">
    <property type="entry name" value="OS01G0153900 PROTEIN"/>
    <property type="match status" value="1"/>
</dbReference>
<dbReference type="AlphaFoldDB" id="A0A2P5W2R8"/>
<sequence length="144" mass="15830">MDGLIVKPLSTISSLLNRFSVKDGGALQEKTIKIRMDEAVKLLKASSPSKTVLNDIFYGKKAHRTDGERLALRVRKTNGEKSHISRAQASATQSTSINNVQMASMKARSRAVGTERTILSPFTKEYRVLAALCGIRLFLEGCSF</sequence>
<dbReference type="OrthoDB" id="978419at2759"/>
<gene>
    <name evidence="1" type="ORF">GOBAR_AA35300</name>
</gene>
<protein>
    <submittedName>
        <fullName evidence="1">Uncharacterized protein</fullName>
    </submittedName>
</protein>
<name>A0A2P5W2R8_GOSBA</name>
<accession>A0A2P5W2R8</accession>
<evidence type="ECO:0000313" key="2">
    <source>
        <dbReference type="Proteomes" id="UP000239757"/>
    </source>
</evidence>
<evidence type="ECO:0000313" key="1">
    <source>
        <dbReference type="EMBL" id="PPR85392.1"/>
    </source>
</evidence>
<dbReference type="PANTHER" id="PTHR33103:SF19">
    <property type="entry name" value="OS09G0544700 PROTEIN"/>
    <property type="match status" value="1"/>
</dbReference>
<proteinExistence type="predicted"/>
<dbReference type="EMBL" id="KZ669418">
    <property type="protein sequence ID" value="PPR85392.1"/>
    <property type="molecule type" value="Genomic_DNA"/>
</dbReference>
<organism evidence="1 2">
    <name type="scientific">Gossypium barbadense</name>
    <name type="common">Sea Island cotton</name>
    <name type="synonym">Hibiscus barbadensis</name>
    <dbReference type="NCBI Taxonomy" id="3634"/>
    <lineage>
        <taxon>Eukaryota</taxon>
        <taxon>Viridiplantae</taxon>
        <taxon>Streptophyta</taxon>
        <taxon>Embryophyta</taxon>
        <taxon>Tracheophyta</taxon>
        <taxon>Spermatophyta</taxon>
        <taxon>Magnoliopsida</taxon>
        <taxon>eudicotyledons</taxon>
        <taxon>Gunneridae</taxon>
        <taxon>Pentapetalae</taxon>
        <taxon>rosids</taxon>
        <taxon>malvids</taxon>
        <taxon>Malvales</taxon>
        <taxon>Malvaceae</taxon>
        <taxon>Malvoideae</taxon>
        <taxon>Gossypium</taxon>
    </lineage>
</organism>
<reference evidence="1 2" key="1">
    <citation type="submission" date="2015-01" db="EMBL/GenBank/DDBJ databases">
        <title>Genome of allotetraploid Gossypium barbadense reveals genomic plasticity and fiber elongation in cotton evolution.</title>
        <authorList>
            <person name="Chen X."/>
            <person name="Liu X."/>
            <person name="Zhao B."/>
            <person name="Zheng H."/>
            <person name="Hu Y."/>
            <person name="Lu G."/>
            <person name="Yang C."/>
            <person name="Chen J."/>
            <person name="Shan C."/>
            <person name="Zhang L."/>
            <person name="Zhou Y."/>
            <person name="Wang L."/>
            <person name="Guo W."/>
            <person name="Bai Y."/>
            <person name="Ruan J."/>
            <person name="Shangguan X."/>
            <person name="Mao Y."/>
            <person name="Jiang J."/>
            <person name="Zhu Y."/>
            <person name="Lei J."/>
            <person name="Kang H."/>
            <person name="Chen S."/>
            <person name="He X."/>
            <person name="Wang R."/>
            <person name="Wang Y."/>
            <person name="Chen J."/>
            <person name="Wang L."/>
            <person name="Yu S."/>
            <person name="Wang B."/>
            <person name="Wei J."/>
            <person name="Song S."/>
            <person name="Lu X."/>
            <person name="Gao Z."/>
            <person name="Gu W."/>
            <person name="Deng X."/>
            <person name="Ma D."/>
            <person name="Wang S."/>
            <person name="Liang W."/>
            <person name="Fang L."/>
            <person name="Cai C."/>
            <person name="Zhu X."/>
            <person name="Zhou B."/>
            <person name="Zhang Y."/>
            <person name="Chen Z."/>
            <person name="Xu S."/>
            <person name="Zhu R."/>
            <person name="Wang S."/>
            <person name="Zhang T."/>
            <person name="Zhao G."/>
        </authorList>
    </citation>
    <scope>NUCLEOTIDE SEQUENCE [LARGE SCALE GENOMIC DNA]</scope>
    <source>
        <strain evidence="2">cv. Xinhai21</strain>
        <tissue evidence="1">Leaf</tissue>
    </source>
</reference>
<dbReference type="InterPro" id="IPR007750">
    <property type="entry name" value="DUF674"/>
</dbReference>